<dbReference type="EMBL" id="AYEV01000011">
    <property type="protein sequence ID" value="ESK56161.1"/>
    <property type="molecule type" value="Genomic_DNA"/>
</dbReference>
<keyword evidence="2" id="KW-1185">Reference proteome</keyword>
<dbReference type="STRING" id="202955.GCA_000759995_02601"/>
<accession>V2V5K9</accession>
<comment type="caution">
    <text evidence="1">The sequence shown here is derived from an EMBL/GenBank/DDBJ whole genome shotgun (WGS) entry which is preliminary data.</text>
</comment>
<dbReference type="PATRIC" id="fig|1120928.5.peg.1403"/>
<protein>
    <recommendedName>
        <fullName evidence="3">Lipoprotein</fullName>
    </recommendedName>
</protein>
<evidence type="ECO:0000313" key="2">
    <source>
        <dbReference type="Proteomes" id="UP000017404"/>
    </source>
</evidence>
<evidence type="ECO:0008006" key="3">
    <source>
        <dbReference type="Google" id="ProtNLM"/>
    </source>
</evidence>
<gene>
    <name evidence="1" type="ORF">F990_01377</name>
</gene>
<dbReference type="OrthoDB" id="6690414at2"/>
<dbReference type="RefSeq" id="WP_018677471.1">
    <property type="nucleotide sequence ID" value="NZ_AYEV01000011.1"/>
</dbReference>
<dbReference type="Proteomes" id="UP000017404">
    <property type="component" value="Unassembled WGS sequence"/>
</dbReference>
<evidence type="ECO:0000313" key="1">
    <source>
        <dbReference type="EMBL" id="ESK56161.1"/>
    </source>
</evidence>
<dbReference type="eggNOG" id="ENOG5031QJP">
    <property type="taxonomic scope" value="Bacteria"/>
</dbReference>
<dbReference type="AlphaFoldDB" id="V2V5K9"/>
<proteinExistence type="predicted"/>
<dbReference type="PROSITE" id="PS51257">
    <property type="entry name" value="PROKAR_LIPOPROTEIN"/>
    <property type="match status" value="1"/>
</dbReference>
<sequence length="289" mass="32790">MKKILLICISMLGLSACEEGTENTEASNKKVFYGLDLYGGNNINVKTYRIDTDTLSEQSPIPLNSTYPSESHKYYFSDKGVPTLNTPATSQNFIWGQQASLTETTTQAILKFKPTNMRENENLVVEYHFEKINLTGVSFANYAENLFYYGLYKSSGDQESAWSVSNHILYAILFQQFEDKFPTGSTCWKLTEVQSNKDFIVFDQNQIENLTINGSTVLKNQGVWNGTPWQVIDTSNLFNTFFKIGNQQYLGRYISKKSAVPDVASELQCDYLNETATKALLTKYKQVKL</sequence>
<reference evidence="1 2" key="1">
    <citation type="submission" date="2013-10" db="EMBL/GenBank/DDBJ databases">
        <title>The Genome Sequence of Acinetobacter tjernbergiae CIP107465.</title>
        <authorList>
            <consortium name="The Broad Institute Genomics Platform"/>
            <consortium name="The Broad Institute Genome Sequencing Center for Infectious Disease"/>
            <person name="Cerqueira G."/>
            <person name="Feldgarden M."/>
            <person name="Courvalin P."/>
            <person name="Grillot-Courvalin C."/>
            <person name="Clermont D."/>
            <person name="Rocha E."/>
            <person name="Yoon E.-J."/>
            <person name="Nemec A."/>
            <person name="Young S.K."/>
            <person name="Zeng Q."/>
            <person name="Gargeya S."/>
            <person name="Fitzgerald M."/>
            <person name="Abouelleil A."/>
            <person name="Alvarado L."/>
            <person name="Berlin A.M."/>
            <person name="Chapman S.B."/>
            <person name="Gainer-Dewar J."/>
            <person name="Goldberg J."/>
            <person name="Gnerre S."/>
            <person name="Griggs A."/>
            <person name="Gujja S."/>
            <person name="Hansen M."/>
            <person name="Howarth C."/>
            <person name="Imamovic A."/>
            <person name="Ireland A."/>
            <person name="Larimer J."/>
            <person name="McCowan C."/>
            <person name="Murphy C."/>
            <person name="Pearson M."/>
            <person name="Poon T.W."/>
            <person name="Priest M."/>
            <person name="Roberts A."/>
            <person name="Saif S."/>
            <person name="Shea T."/>
            <person name="Sykes S."/>
            <person name="Wortman J."/>
            <person name="Nusbaum C."/>
            <person name="Birren B."/>
        </authorList>
    </citation>
    <scope>NUCLEOTIDE SEQUENCE [LARGE SCALE GENOMIC DNA]</scope>
    <source>
        <strain evidence="1 2">CIP 107465</strain>
    </source>
</reference>
<organism evidence="1 2">
    <name type="scientific">Acinetobacter tjernbergiae DSM 14971 = CIP 107465</name>
    <dbReference type="NCBI Taxonomy" id="1120928"/>
    <lineage>
        <taxon>Bacteria</taxon>
        <taxon>Pseudomonadati</taxon>
        <taxon>Pseudomonadota</taxon>
        <taxon>Gammaproteobacteria</taxon>
        <taxon>Moraxellales</taxon>
        <taxon>Moraxellaceae</taxon>
        <taxon>Acinetobacter</taxon>
    </lineage>
</organism>
<name>V2V5K9_9GAMM</name>